<dbReference type="Pfam" id="PF12536">
    <property type="entry name" value="DUF3734"/>
    <property type="match status" value="1"/>
</dbReference>
<feature type="active site" description="Proton acceptor" evidence="4">
    <location>
        <position position="178"/>
    </location>
</feature>
<evidence type="ECO:0000256" key="4">
    <source>
        <dbReference type="PROSITE-ProRule" id="PRU01161"/>
    </source>
</evidence>
<dbReference type="InterPro" id="IPR002641">
    <property type="entry name" value="PNPLA_dom"/>
</dbReference>
<evidence type="ECO:0000256" key="3">
    <source>
        <dbReference type="ARBA" id="ARBA00023098"/>
    </source>
</evidence>
<evidence type="ECO:0000256" key="1">
    <source>
        <dbReference type="ARBA" id="ARBA00022801"/>
    </source>
</evidence>
<evidence type="ECO:0000313" key="7">
    <source>
        <dbReference type="Proteomes" id="UP001164020"/>
    </source>
</evidence>
<keyword evidence="2 4" id="KW-0442">Lipid degradation</keyword>
<gene>
    <name evidence="6" type="ORF">OH818_20500</name>
</gene>
<dbReference type="RefSeq" id="WP_268880294.1">
    <property type="nucleotide sequence ID" value="NZ_CP114029.1"/>
</dbReference>
<keyword evidence="3 4" id="KW-0443">Lipid metabolism</keyword>
<keyword evidence="1 4" id="KW-0378">Hydrolase</keyword>
<evidence type="ECO:0000313" key="6">
    <source>
        <dbReference type="EMBL" id="WAP67822.1"/>
    </source>
</evidence>
<dbReference type="CDD" id="cd07209">
    <property type="entry name" value="Pat_hypo_Ecoli_Z1214_like"/>
    <property type="match status" value="1"/>
</dbReference>
<reference evidence="6" key="1">
    <citation type="submission" date="2022-12" db="EMBL/GenBank/DDBJ databases">
        <title>Jiella pelagia sp. nov., isolated from phosphonate enriched culture of Northwest Pacific surface seawater.</title>
        <authorList>
            <person name="Shin D.Y."/>
            <person name="Hwang C.Y."/>
        </authorList>
    </citation>
    <scope>NUCLEOTIDE SEQUENCE</scope>
    <source>
        <strain evidence="6">HL-NP1</strain>
    </source>
</reference>
<evidence type="ECO:0000259" key="5">
    <source>
        <dbReference type="PROSITE" id="PS51635"/>
    </source>
</evidence>
<feature type="domain" description="PNPLA" evidence="5">
    <location>
        <begin position="1"/>
        <end position="191"/>
    </location>
</feature>
<dbReference type="InterPro" id="IPR021095">
    <property type="entry name" value="DUF3734"/>
</dbReference>
<protein>
    <submittedName>
        <fullName evidence="6">Patatin-like phospholipase family protein</fullName>
    </submittedName>
</protein>
<dbReference type="Pfam" id="PF01734">
    <property type="entry name" value="Patatin"/>
    <property type="match status" value="1"/>
</dbReference>
<feature type="active site" description="Nucleophile" evidence="4">
    <location>
        <position position="19"/>
    </location>
</feature>
<comment type="caution">
    <text evidence="4">Lacks conserved residue(s) required for the propagation of feature annotation.</text>
</comment>
<name>A0ABY7BVI3_9HYPH</name>
<sequence length="343" mass="38470">MFEAIETRGACPDWIAGISIGAINAALIAGNRPGERTRALRSFWDGVSSNITFGAPLPNLFMQTTFNEVSAASTALHGVPGFFKPRFPPTYVLPNGHPGDIGYYDTAPLRATLERLVDFDRLNDGDVRVSLGAVNVGTGNFRYFDTNETRIGPEHVMASGALPPGFPPIEIDGEWYWDGGLVSNTPLQYVLERDHHHDMCIFQVDLFSARGPVPRTIFEIAEREKDIRFSSRTRLNTDMVKEQRKLRRALHRLLGKLPAELADDPDARLLDDATNDAAVTIVHLINRRKAASRDSKDYEFSRRSVNERWNDGVADADATLEDERFLQRRMPPHSVEVLDLNER</sequence>
<dbReference type="InterPro" id="IPR016035">
    <property type="entry name" value="Acyl_Trfase/lysoPLipase"/>
</dbReference>
<dbReference type="Proteomes" id="UP001164020">
    <property type="component" value="Chromosome"/>
</dbReference>
<keyword evidence="7" id="KW-1185">Reference proteome</keyword>
<feature type="short sequence motif" description="DGA/G" evidence="4">
    <location>
        <begin position="178"/>
        <end position="180"/>
    </location>
</feature>
<dbReference type="PANTHER" id="PTHR14226:SF57">
    <property type="entry name" value="BLR7027 PROTEIN"/>
    <property type="match status" value="1"/>
</dbReference>
<dbReference type="Gene3D" id="3.40.1090.10">
    <property type="entry name" value="Cytosolic phospholipase A2 catalytic domain"/>
    <property type="match status" value="2"/>
</dbReference>
<dbReference type="SUPFAM" id="SSF52151">
    <property type="entry name" value="FabD/lysophospholipase-like"/>
    <property type="match status" value="1"/>
</dbReference>
<feature type="short sequence motif" description="GXSXG" evidence="4">
    <location>
        <begin position="17"/>
        <end position="21"/>
    </location>
</feature>
<dbReference type="PANTHER" id="PTHR14226">
    <property type="entry name" value="NEUROPATHY TARGET ESTERASE/SWISS CHEESE D.MELANOGASTER"/>
    <property type="match status" value="1"/>
</dbReference>
<dbReference type="PROSITE" id="PS51635">
    <property type="entry name" value="PNPLA"/>
    <property type="match status" value="1"/>
</dbReference>
<accession>A0ABY7BVI3</accession>
<evidence type="ECO:0000256" key="2">
    <source>
        <dbReference type="ARBA" id="ARBA00022963"/>
    </source>
</evidence>
<organism evidence="6 7">
    <name type="scientific">Jiella pelagia</name>
    <dbReference type="NCBI Taxonomy" id="2986949"/>
    <lineage>
        <taxon>Bacteria</taxon>
        <taxon>Pseudomonadati</taxon>
        <taxon>Pseudomonadota</taxon>
        <taxon>Alphaproteobacteria</taxon>
        <taxon>Hyphomicrobiales</taxon>
        <taxon>Aurantimonadaceae</taxon>
        <taxon>Jiella</taxon>
    </lineage>
</organism>
<dbReference type="EMBL" id="CP114029">
    <property type="protein sequence ID" value="WAP67822.1"/>
    <property type="molecule type" value="Genomic_DNA"/>
</dbReference>
<proteinExistence type="predicted"/>
<dbReference type="InterPro" id="IPR050301">
    <property type="entry name" value="NTE"/>
</dbReference>